<name>A0A645GAS3_9ZZZZ</name>
<organism evidence="1">
    <name type="scientific">bioreactor metagenome</name>
    <dbReference type="NCBI Taxonomy" id="1076179"/>
    <lineage>
        <taxon>unclassified sequences</taxon>
        <taxon>metagenomes</taxon>
        <taxon>ecological metagenomes</taxon>
    </lineage>
</organism>
<gene>
    <name evidence="1" type="ORF">SDC9_171394</name>
</gene>
<accession>A0A645GAS3</accession>
<reference evidence="1" key="1">
    <citation type="submission" date="2019-08" db="EMBL/GenBank/DDBJ databases">
        <authorList>
            <person name="Kucharzyk K."/>
            <person name="Murdoch R.W."/>
            <person name="Higgins S."/>
            <person name="Loffler F."/>
        </authorList>
    </citation>
    <scope>NUCLEOTIDE SEQUENCE</scope>
</reference>
<dbReference type="AlphaFoldDB" id="A0A645GAS3"/>
<evidence type="ECO:0000313" key="1">
    <source>
        <dbReference type="EMBL" id="MPN24001.1"/>
    </source>
</evidence>
<comment type="caution">
    <text evidence="1">The sequence shown here is derived from an EMBL/GenBank/DDBJ whole genome shotgun (WGS) entry which is preliminary data.</text>
</comment>
<proteinExistence type="predicted"/>
<dbReference type="EMBL" id="VSSQ01072678">
    <property type="protein sequence ID" value="MPN24001.1"/>
    <property type="molecule type" value="Genomic_DNA"/>
</dbReference>
<protein>
    <submittedName>
        <fullName evidence="1">Uncharacterized protein</fullName>
    </submittedName>
</protein>
<sequence length="72" mass="7817">MMNAGLLCDDLCRSFIVAGQHIELDAHILHLADGFYRCLLDLVGNGNHRKCVLAVGEPDHSLGLVAPFIGIF</sequence>